<keyword evidence="2" id="KW-1185">Reference proteome</keyword>
<dbReference type="Proteomes" id="UP001066276">
    <property type="component" value="Chromosome 3_1"/>
</dbReference>
<gene>
    <name evidence="1" type="ORF">NDU88_005548</name>
</gene>
<evidence type="ECO:0000313" key="1">
    <source>
        <dbReference type="EMBL" id="KAJ1188791.1"/>
    </source>
</evidence>
<dbReference type="EMBL" id="JANPWB010000005">
    <property type="protein sequence ID" value="KAJ1188791.1"/>
    <property type="molecule type" value="Genomic_DNA"/>
</dbReference>
<sequence>MELCSHANQMIWMGVTTHLQKLGELSNHLKGASLAPRGLWRLPPTLVSWWEEESCNTDQAGLGSTARPGSGLRNVEVSCRRQVPRQPGFGVSNLLVSSVVRLQHDRAAEKTGAQTSLQVVSSIS</sequence>
<name>A0AAV7UJA0_PLEWA</name>
<proteinExistence type="predicted"/>
<dbReference type="AlphaFoldDB" id="A0AAV7UJA0"/>
<evidence type="ECO:0000313" key="2">
    <source>
        <dbReference type="Proteomes" id="UP001066276"/>
    </source>
</evidence>
<reference evidence="1" key="1">
    <citation type="journal article" date="2022" name="bioRxiv">
        <title>Sequencing and chromosome-scale assembly of the giantPleurodeles waltlgenome.</title>
        <authorList>
            <person name="Brown T."/>
            <person name="Elewa A."/>
            <person name="Iarovenko S."/>
            <person name="Subramanian E."/>
            <person name="Araus A.J."/>
            <person name="Petzold A."/>
            <person name="Susuki M."/>
            <person name="Suzuki K.-i.T."/>
            <person name="Hayashi T."/>
            <person name="Toyoda A."/>
            <person name="Oliveira C."/>
            <person name="Osipova E."/>
            <person name="Leigh N.D."/>
            <person name="Simon A."/>
            <person name="Yun M.H."/>
        </authorList>
    </citation>
    <scope>NUCLEOTIDE SEQUENCE</scope>
    <source>
        <strain evidence="1">20211129_DDA</strain>
        <tissue evidence="1">Liver</tissue>
    </source>
</reference>
<comment type="caution">
    <text evidence="1">The sequence shown here is derived from an EMBL/GenBank/DDBJ whole genome shotgun (WGS) entry which is preliminary data.</text>
</comment>
<protein>
    <submittedName>
        <fullName evidence="1">Uncharacterized protein</fullName>
    </submittedName>
</protein>
<organism evidence="1 2">
    <name type="scientific">Pleurodeles waltl</name>
    <name type="common">Iberian ribbed newt</name>
    <dbReference type="NCBI Taxonomy" id="8319"/>
    <lineage>
        <taxon>Eukaryota</taxon>
        <taxon>Metazoa</taxon>
        <taxon>Chordata</taxon>
        <taxon>Craniata</taxon>
        <taxon>Vertebrata</taxon>
        <taxon>Euteleostomi</taxon>
        <taxon>Amphibia</taxon>
        <taxon>Batrachia</taxon>
        <taxon>Caudata</taxon>
        <taxon>Salamandroidea</taxon>
        <taxon>Salamandridae</taxon>
        <taxon>Pleurodelinae</taxon>
        <taxon>Pleurodeles</taxon>
    </lineage>
</organism>
<accession>A0AAV7UJA0</accession>